<organism evidence="4 5">
    <name type="scientific">Daphnia magna</name>
    <dbReference type="NCBI Taxonomy" id="35525"/>
    <lineage>
        <taxon>Eukaryota</taxon>
        <taxon>Metazoa</taxon>
        <taxon>Ecdysozoa</taxon>
        <taxon>Arthropoda</taxon>
        <taxon>Crustacea</taxon>
        <taxon>Branchiopoda</taxon>
        <taxon>Diplostraca</taxon>
        <taxon>Cladocera</taxon>
        <taxon>Anomopoda</taxon>
        <taxon>Daphniidae</taxon>
        <taxon>Daphnia</taxon>
    </lineage>
</organism>
<keyword evidence="3" id="KW-0677">Repeat</keyword>
<dbReference type="AlphaFoldDB" id="A0A0N8A4W9"/>
<gene>
    <name evidence="4" type="ORF">APZ42_021701</name>
</gene>
<dbReference type="PANTHER" id="PTHR24364:SF18">
    <property type="entry name" value="LP06937P"/>
    <property type="match status" value="1"/>
</dbReference>
<evidence type="ECO:0000256" key="3">
    <source>
        <dbReference type="ARBA" id="ARBA00022737"/>
    </source>
</evidence>
<evidence type="ECO:0000313" key="5">
    <source>
        <dbReference type="Proteomes" id="UP000076858"/>
    </source>
</evidence>
<dbReference type="InterPro" id="IPR052286">
    <property type="entry name" value="Wnt_signaling_inhibitor"/>
</dbReference>
<evidence type="ECO:0000313" key="4">
    <source>
        <dbReference type="EMBL" id="KZS13221.1"/>
    </source>
</evidence>
<sequence>MPLLNGKHIGSIFSILVGILTVATNPSVAENDQISLMVAGEMSRASCPEDYTPCSCTVDVGGGLRVVCTEVPVQDVIDLFNRTAAQDIETFGLQWSRSPLESVTIPADLLGGSRAKLIGVYCPSKVEPRVPLRMDDNAFRLSRNYTDTFLTFYCDFSQQPNLQFLAGFNSLTILEIGLATNLQAIGRLPTLPALTTLHVMDSTGLVEFPDLTPAVLQTLFLNGNQLGDTMAAALLDSIILTSTIRLFTLRLNSNQLTRVPTQQMNSLPELRNLYLDDNSLSVLETGSLTFTFPVTTLSLSSASINIIEPGTFQGDFSMSVINLSNNNLTRFESAVFLDILEQMNLPFAVGYIDIESNLMKCDCSLAWLIRDNRSLMPAVHNGLCVNGIAFESLNPAYFADCP</sequence>
<dbReference type="Proteomes" id="UP000076858">
    <property type="component" value="Unassembled WGS sequence"/>
</dbReference>
<proteinExistence type="predicted"/>
<protein>
    <submittedName>
        <fullName evidence="4">Uncharacterized protein</fullName>
    </submittedName>
</protein>
<evidence type="ECO:0000256" key="1">
    <source>
        <dbReference type="ARBA" id="ARBA00022614"/>
    </source>
</evidence>
<dbReference type="SUPFAM" id="SSF52058">
    <property type="entry name" value="L domain-like"/>
    <property type="match status" value="1"/>
</dbReference>
<keyword evidence="1" id="KW-0433">Leucine-rich repeat</keyword>
<dbReference type="OrthoDB" id="9229163at2759"/>
<keyword evidence="2" id="KW-0732">Signal</keyword>
<comment type="caution">
    <text evidence="4">The sequence shown here is derived from an EMBL/GenBank/DDBJ whole genome shotgun (WGS) entry which is preliminary data.</text>
</comment>
<evidence type="ECO:0000256" key="2">
    <source>
        <dbReference type="ARBA" id="ARBA00022729"/>
    </source>
</evidence>
<reference evidence="4 5" key="1">
    <citation type="submission" date="2016-03" db="EMBL/GenBank/DDBJ databases">
        <title>EvidentialGene: Evidence-directed Construction of Genes on Genomes.</title>
        <authorList>
            <person name="Gilbert D.G."/>
            <person name="Choi J.-H."/>
            <person name="Mockaitis K."/>
            <person name="Colbourne J."/>
            <person name="Pfrender M."/>
        </authorList>
    </citation>
    <scope>NUCLEOTIDE SEQUENCE [LARGE SCALE GENOMIC DNA]</scope>
    <source>
        <strain evidence="4 5">Xinb3</strain>
        <tissue evidence="4">Complete organism</tissue>
    </source>
</reference>
<dbReference type="EMBL" id="LRGB01001253">
    <property type="protein sequence ID" value="KZS13221.1"/>
    <property type="molecule type" value="Genomic_DNA"/>
</dbReference>
<accession>A0A0N8A4W9</accession>
<dbReference type="GO" id="GO:0016020">
    <property type="term" value="C:membrane"/>
    <property type="evidence" value="ECO:0007669"/>
    <property type="project" value="TreeGrafter"/>
</dbReference>
<dbReference type="Gene3D" id="3.80.10.10">
    <property type="entry name" value="Ribonuclease Inhibitor"/>
    <property type="match status" value="2"/>
</dbReference>
<name>A0A0N8A4W9_9CRUS</name>
<dbReference type="InterPro" id="IPR032675">
    <property type="entry name" value="LRR_dom_sf"/>
</dbReference>
<dbReference type="STRING" id="35525.A0A0N8A4W9"/>
<dbReference type="PANTHER" id="PTHR24364">
    <property type="entry name" value="LP06937P"/>
    <property type="match status" value="1"/>
</dbReference>
<keyword evidence="5" id="KW-1185">Reference proteome</keyword>